<sequence length="669" mass="76373">MEQLQKAARSIKLEIAKKEEERVQQEIAHLESKVDDIDSEDVDAIYNELMAPKTSLIDASLPTSDSTEADALVLFSEPARGINVPAPILERIGDSVKYIHVKDNQNWNALISELSAKGSDAFQGLEITDVCTFLTNIPTGAIDEHSLLQLNKMITDAQIPYNTMIYDFMMKHYAELNHPVIVQKLFDNAIASGIKPSKYYYGHLIKVYCKSQNIDRVNISLNKMFASGLEPSKKVYTNVLQMCVNLKDENEANEVFSMMKFRSLQSQPDVEAYNTMLQLCARTSNVHRALDLYQEMIDANITPTVFTFNTLAQVCSKDPKFLNRGWQFIHSIHTSNLEPNKSTFQTMLRLAARDGDLELARALYIKLFELIPQTINSPRTPGPEALNYLLIAYRDFKPDHTPQIKFSKEGAIIRRNVLAMVDFMGLYQDIVDDLEITKKRERYPPMLPVKGIFMPQHIIAESNAVWAFNVANDLKSVGIDTLQVYLRIAVEVGDKEEFLRRWDKWTFANEEIGKNEIIIEEAEDESVQTEDTVVAPPAIHGVEGLNFKVERESSLYVTLLSAGKRFGDEKMCQRAWTERGKYRKTSAYQSLDNRSKKKLDFQFSREMVLALTQLKLYTDAVGVVLASTQFPWSFYILKPLYVALEEIGDHKNAREISIVCSQNDKRRRR</sequence>
<feature type="domain" description="PROP1-like PPR" evidence="5">
    <location>
        <begin position="270"/>
        <end position="364"/>
    </location>
</feature>
<name>A0A061AIS3_CYBFA</name>
<dbReference type="PROSITE" id="PS51375">
    <property type="entry name" value="PPR"/>
    <property type="match status" value="1"/>
</dbReference>
<protein>
    <submittedName>
        <fullName evidence="6">CYFA0S01e06436g1_1</fullName>
    </submittedName>
</protein>
<gene>
    <name evidence="6" type="ORF">CYFA0S_01e06436g</name>
</gene>
<accession>A0A061AIS3</accession>
<feature type="coiled-coil region" evidence="4">
    <location>
        <begin position="1"/>
        <end position="40"/>
    </location>
</feature>
<dbReference type="PANTHER" id="PTHR46862">
    <property type="entry name" value="OS07G0661900 PROTEIN"/>
    <property type="match status" value="1"/>
</dbReference>
<dbReference type="VEuPathDB" id="FungiDB:BON22_0551"/>
<evidence type="ECO:0000256" key="1">
    <source>
        <dbReference type="ARBA" id="ARBA00004173"/>
    </source>
</evidence>
<dbReference type="Pfam" id="PF13812">
    <property type="entry name" value="PPR_3"/>
    <property type="match status" value="1"/>
</dbReference>
<dbReference type="EMBL" id="LK052886">
    <property type="protein sequence ID" value="CDR37013.1"/>
    <property type="molecule type" value="Genomic_DNA"/>
</dbReference>
<dbReference type="GO" id="GO:0005739">
    <property type="term" value="C:mitochondrion"/>
    <property type="evidence" value="ECO:0007669"/>
    <property type="project" value="UniProtKB-SubCell"/>
</dbReference>
<evidence type="ECO:0000256" key="2">
    <source>
        <dbReference type="ARBA" id="ARBA00022737"/>
    </source>
</evidence>
<dbReference type="InterPro" id="IPR002885">
    <property type="entry name" value="PPR_rpt"/>
</dbReference>
<dbReference type="Gene3D" id="1.25.40.10">
    <property type="entry name" value="Tetratricopeptide repeat domain"/>
    <property type="match status" value="2"/>
</dbReference>
<evidence type="ECO:0000256" key="4">
    <source>
        <dbReference type="SAM" id="Coils"/>
    </source>
</evidence>
<dbReference type="OrthoDB" id="185373at2759"/>
<evidence type="ECO:0000313" key="6">
    <source>
        <dbReference type="EMBL" id="CDR37013.1"/>
    </source>
</evidence>
<dbReference type="NCBIfam" id="TIGR00756">
    <property type="entry name" value="PPR"/>
    <property type="match status" value="1"/>
</dbReference>
<dbReference type="InterPro" id="IPR011990">
    <property type="entry name" value="TPR-like_helical_dom_sf"/>
</dbReference>
<dbReference type="AlphaFoldDB" id="A0A061AIS3"/>
<reference evidence="6" key="1">
    <citation type="journal article" date="2014" name="Genome Announc.">
        <title>Genome sequence of the yeast Cyberlindnera fabianii (Hansenula fabianii).</title>
        <authorList>
            <person name="Freel K.C."/>
            <person name="Sarilar V."/>
            <person name="Neuveglise C."/>
            <person name="Devillers H."/>
            <person name="Friedrich A."/>
            <person name="Schacherer J."/>
        </authorList>
    </citation>
    <scope>NUCLEOTIDE SEQUENCE</scope>
    <source>
        <strain evidence="6">YJS4271</strain>
    </source>
</reference>
<evidence type="ECO:0000256" key="3">
    <source>
        <dbReference type="PROSITE-ProRule" id="PRU00708"/>
    </source>
</evidence>
<keyword evidence="2" id="KW-0677">Repeat</keyword>
<dbReference type="InterPro" id="IPR033443">
    <property type="entry name" value="PROP1-like_PPR_dom"/>
</dbReference>
<dbReference type="PhylomeDB" id="A0A061AIS3"/>
<comment type="subcellular location">
    <subcellularLocation>
        <location evidence="1">Mitochondrion</location>
    </subcellularLocation>
</comment>
<dbReference type="Pfam" id="PF17177">
    <property type="entry name" value="PPR_long"/>
    <property type="match status" value="1"/>
</dbReference>
<evidence type="ECO:0000259" key="5">
    <source>
        <dbReference type="Pfam" id="PF17177"/>
    </source>
</evidence>
<organism evidence="6">
    <name type="scientific">Cyberlindnera fabianii</name>
    <name type="common">Yeast</name>
    <name type="synonym">Hansenula fabianii</name>
    <dbReference type="NCBI Taxonomy" id="36022"/>
    <lineage>
        <taxon>Eukaryota</taxon>
        <taxon>Fungi</taxon>
        <taxon>Dikarya</taxon>
        <taxon>Ascomycota</taxon>
        <taxon>Saccharomycotina</taxon>
        <taxon>Saccharomycetes</taxon>
        <taxon>Phaffomycetales</taxon>
        <taxon>Phaffomycetaceae</taxon>
        <taxon>Cyberlindnera</taxon>
    </lineage>
</organism>
<feature type="repeat" description="PPR" evidence="3">
    <location>
        <begin position="269"/>
        <end position="303"/>
    </location>
</feature>
<proteinExistence type="predicted"/>
<dbReference type="PANTHER" id="PTHR46862:SF3">
    <property type="entry name" value="OS07G0661900 PROTEIN"/>
    <property type="match status" value="1"/>
</dbReference>
<keyword evidence="4" id="KW-0175">Coiled coil</keyword>